<feature type="transmembrane region" description="Helical" evidence="1">
    <location>
        <begin position="26"/>
        <end position="54"/>
    </location>
</feature>
<organism evidence="3">
    <name type="scientific">Edaphobacter paludis</name>
    <dbReference type="NCBI Taxonomy" id="3035702"/>
    <lineage>
        <taxon>Bacteria</taxon>
        <taxon>Pseudomonadati</taxon>
        <taxon>Acidobacteriota</taxon>
        <taxon>Terriglobia</taxon>
        <taxon>Terriglobales</taxon>
        <taxon>Acidobacteriaceae</taxon>
        <taxon>Edaphobacter</taxon>
    </lineage>
</organism>
<evidence type="ECO:0000313" key="3">
    <source>
        <dbReference type="EMBL" id="XBH14531.1"/>
    </source>
</evidence>
<protein>
    <submittedName>
        <fullName evidence="3">Uncharacterized protein</fullName>
    </submittedName>
</protein>
<feature type="transmembrane region" description="Helical" evidence="1">
    <location>
        <begin position="199"/>
        <end position="225"/>
    </location>
</feature>
<dbReference type="AlphaFoldDB" id="A0AAU7DAW8"/>
<name>A0AAU7DAW8_9BACT</name>
<sequence length="282" mass="30889">MSVSESEHGQDHKGVVHLPTPTSWPIVLSLGITLLLAGLVTSWVISVLGVVLIVPSTIGWFRQVLPHEQHEAVPVITRVEAITSRRINVIRIPLSEDHRQVLPYETYTILAGVKGGIAGGIAMIVPATLYGLIRYHSIWYSMNLLAAGGFVSWANASNAFLSAFHPEGFLAALAIHVVTSLLVGLLYGAMLPMFPWKPIFTAGFAAPFLWTGILYSALGVISPILDQRIDWLWFVLSQITFGLVCGFVVNLQVRVRTDQFRSLPFSVRAGLEGAHKRDGEDE</sequence>
<feature type="transmembrane region" description="Helical" evidence="1">
    <location>
        <begin position="168"/>
        <end position="187"/>
    </location>
</feature>
<reference evidence="3" key="1">
    <citation type="submission" date="2023-03" db="EMBL/GenBank/DDBJ databases">
        <title>Edaphobacter sp.</title>
        <authorList>
            <person name="Huber K.J."/>
            <person name="Papendorf J."/>
            <person name="Pilke C."/>
            <person name="Bunk B."/>
            <person name="Sproeer C."/>
            <person name="Pester M."/>
        </authorList>
    </citation>
    <scope>NUCLEOTIDE SEQUENCE</scope>
    <source>
        <strain evidence="2">DSM 109919</strain>
        <strain evidence="3">DSM 109920</strain>
    </source>
</reference>
<keyword evidence="1" id="KW-0812">Transmembrane</keyword>
<dbReference type="RefSeq" id="WP_348268590.1">
    <property type="nucleotide sequence ID" value="NZ_CP121194.1"/>
</dbReference>
<accession>A0AAU7D1S3</accession>
<gene>
    <name evidence="2" type="ORF">P4G45_05080</name>
    <name evidence="3" type="ORF">P8936_05045</name>
</gene>
<proteinExistence type="predicted"/>
<keyword evidence="1" id="KW-0472">Membrane</keyword>
<accession>A0AAU7DAW8</accession>
<keyword evidence="1" id="KW-1133">Transmembrane helix</keyword>
<feature type="transmembrane region" description="Helical" evidence="1">
    <location>
        <begin position="138"/>
        <end position="156"/>
    </location>
</feature>
<dbReference type="EMBL" id="CP121194">
    <property type="protein sequence ID" value="XBH11102.1"/>
    <property type="molecule type" value="Genomic_DNA"/>
</dbReference>
<evidence type="ECO:0000313" key="2">
    <source>
        <dbReference type="EMBL" id="XBH11102.1"/>
    </source>
</evidence>
<dbReference type="KEGG" id="epl:P4G45_05080"/>
<dbReference type="EMBL" id="CP121195">
    <property type="protein sequence ID" value="XBH14531.1"/>
    <property type="molecule type" value="Genomic_DNA"/>
</dbReference>
<evidence type="ECO:0000256" key="1">
    <source>
        <dbReference type="SAM" id="Phobius"/>
    </source>
</evidence>
<dbReference type="Gene3D" id="1.10.287.70">
    <property type="match status" value="1"/>
</dbReference>
<feature type="transmembrane region" description="Helical" evidence="1">
    <location>
        <begin position="231"/>
        <end position="251"/>
    </location>
</feature>